<keyword evidence="4 11" id="KW-1003">Cell membrane</keyword>
<dbReference type="InterPro" id="IPR000537">
    <property type="entry name" value="UbiA_prenyltransferase"/>
</dbReference>
<keyword evidence="11" id="KW-0460">Magnesium</keyword>
<dbReference type="InterPro" id="IPR006370">
    <property type="entry name" value="HB_polyprenyltransferase-like"/>
</dbReference>
<comment type="similarity">
    <text evidence="3 11">Belongs to the UbiA prenyltransferase family.</text>
</comment>
<dbReference type="CDD" id="cd13959">
    <property type="entry name" value="PT_UbiA_COQ2"/>
    <property type="match status" value="1"/>
</dbReference>
<feature type="transmembrane region" description="Helical" evidence="11">
    <location>
        <begin position="271"/>
        <end position="291"/>
    </location>
</feature>
<feature type="transmembrane region" description="Helical" evidence="11">
    <location>
        <begin position="88"/>
        <end position="112"/>
    </location>
</feature>
<keyword evidence="9 11" id="KW-1133">Transmembrane helix</keyword>
<evidence type="ECO:0000256" key="6">
    <source>
        <dbReference type="ARBA" id="ARBA00022679"/>
    </source>
</evidence>
<keyword evidence="6 11" id="KW-0808">Transferase</keyword>
<proteinExistence type="inferred from homology"/>
<comment type="function">
    <text evidence="11">Catalyzes the prenylation of para-hydroxybenzoate (PHB) with an all-trans polyprenyl group. Mediates the second step in the final reaction sequence of ubiquinone-8 (UQ-8) biosynthesis, which is the condensation of the polyisoprenoid side chain with PHB, generating the first membrane-bound Q intermediate 3-octaprenyl-4-hydroxybenzoate.</text>
</comment>
<evidence type="ECO:0000256" key="5">
    <source>
        <dbReference type="ARBA" id="ARBA00022519"/>
    </source>
</evidence>
<dbReference type="PANTHER" id="PTHR11048:SF28">
    <property type="entry name" value="4-HYDROXYBENZOATE POLYPRENYLTRANSFERASE, MITOCHONDRIAL"/>
    <property type="match status" value="1"/>
</dbReference>
<dbReference type="EMBL" id="JBHLXE010000108">
    <property type="protein sequence ID" value="MFC0180756.1"/>
    <property type="molecule type" value="Genomic_DNA"/>
</dbReference>
<gene>
    <name evidence="11 13" type="primary">ubiA</name>
    <name evidence="13" type="ORF">ACFFIT_11805</name>
</gene>
<comment type="caution">
    <text evidence="13">The sequence shown here is derived from an EMBL/GenBank/DDBJ whole genome shotgun (WGS) entry which is preliminary data.</text>
</comment>
<comment type="pathway">
    <text evidence="11">Cofactor biosynthesis; ubiquinone biosynthesis.</text>
</comment>
<keyword evidence="8 11" id="KW-0812">Transmembrane</keyword>
<sequence length="292" mass="33110">MSLGSSLSKDKLKAYYYLMRFDKPIGTLLLLWPTYWALWLASEGTVSLKLWVIFTLGTIVMRAAGCVINDFADRKVDGHVKRTKNRPLAAGLLSSQEALALFSILLCIALILVLQLNLYAQILSLGAVFLTILYPFMKRYTHFPQIILGAAFSWGMMMAFGAVNSALPISAWLLFFANLSWTVAFDTQYAMVDRDDDIKIGVKSTAIFFGRFDVFAIFIFQFLSMALLLSVGLIYSLSWPYWVALLLASVLFCYHLYLIKSRERDACFRAFRHNNWVGAVIFMGIFLSQLIM</sequence>
<dbReference type="InterPro" id="IPR044878">
    <property type="entry name" value="UbiA_sf"/>
</dbReference>
<keyword evidence="14" id="KW-1185">Reference proteome</keyword>
<evidence type="ECO:0000256" key="9">
    <source>
        <dbReference type="ARBA" id="ARBA00022989"/>
    </source>
</evidence>
<keyword evidence="7 11" id="KW-0831">Ubiquinone biosynthesis</keyword>
<comment type="catalytic activity">
    <reaction evidence="11">
        <text>all-trans-octaprenyl diphosphate + 4-hydroxybenzoate = 4-hydroxy-3-(all-trans-octaprenyl)benzoate + diphosphate</text>
        <dbReference type="Rhea" id="RHEA:27782"/>
        <dbReference type="ChEBI" id="CHEBI:1617"/>
        <dbReference type="ChEBI" id="CHEBI:17879"/>
        <dbReference type="ChEBI" id="CHEBI:33019"/>
        <dbReference type="ChEBI" id="CHEBI:57711"/>
        <dbReference type="EC" id="2.5.1.39"/>
    </reaction>
</comment>
<feature type="transmembrane region" description="Helical" evidence="11">
    <location>
        <begin position="212"/>
        <end position="235"/>
    </location>
</feature>
<keyword evidence="10 11" id="KW-0472">Membrane</keyword>
<feature type="transmembrane region" description="Helical" evidence="11">
    <location>
        <begin position="169"/>
        <end position="191"/>
    </location>
</feature>
<dbReference type="NCBIfam" id="TIGR01474">
    <property type="entry name" value="ubiA_proteo"/>
    <property type="match status" value="1"/>
</dbReference>
<organism evidence="13 14">
    <name type="scientific">Thorsellia kenyensis</name>
    <dbReference type="NCBI Taxonomy" id="1549888"/>
    <lineage>
        <taxon>Bacteria</taxon>
        <taxon>Pseudomonadati</taxon>
        <taxon>Pseudomonadota</taxon>
        <taxon>Gammaproteobacteria</taxon>
        <taxon>Enterobacterales</taxon>
        <taxon>Thorselliaceae</taxon>
        <taxon>Thorsellia</taxon>
    </lineage>
</organism>
<dbReference type="Gene3D" id="1.20.120.1780">
    <property type="entry name" value="UbiA prenyltransferase"/>
    <property type="match status" value="1"/>
</dbReference>
<protein>
    <recommendedName>
        <fullName evidence="11 12">4-hydroxybenzoate octaprenyltransferase</fullName>
        <ecNumber evidence="11 12">2.5.1.39</ecNumber>
    </recommendedName>
    <alternativeName>
        <fullName evidence="11">4-HB polyprenyltransferase</fullName>
    </alternativeName>
</protein>
<dbReference type="Pfam" id="PF01040">
    <property type="entry name" value="UbiA"/>
    <property type="match status" value="1"/>
</dbReference>
<dbReference type="EC" id="2.5.1.39" evidence="11 12"/>
<evidence type="ECO:0000256" key="7">
    <source>
        <dbReference type="ARBA" id="ARBA00022688"/>
    </source>
</evidence>
<comment type="cofactor">
    <cofactor evidence="1 11">
        <name>Mg(2+)</name>
        <dbReference type="ChEBI" id="CHEBI:18420"/>
    </cofactor>
</comment>
<evidence type="ECO:0000256" key="4">
    <source>
        <dbReference type="ARBA" id="ARBA00022475"/>
    </source>
</evidence>
<evidence type="ECO:0000256" key="11">
    <source>
        <dbReference type="HAMAP-Rule" id="MF_01635"/>
    </source>
</evidence>
<evidence type="ECO:0000256" key="8">
    <source>
        <dbReference type="ARBA" id="ARBA00022692"/>
    </source>
</evidence>
<dbReference type="Gene3D" id="1.10.357.140">
    <property type="entry name" value="UbiA prenyltransferase"/>
    <property type="match status" value="1"/>
</dbReference>
<dbReference type="InterPro" id="IPR039653">
    <property type="entry name" value="Prenyltransferase"/>
</dbReference>
<evidence type="ECO:0000313" key="14">
    <source>
        <dbReference type="Proteomes" id="UP001589758"/>
    </source>
</evidence>
<evidence type="ECO:0000256" key="10">
    <source>
        <dbReference type="ARBA" id="ARBA00023136"/>
    </source>
</evidence>
<dbReference type="HAMAP" id="MF_01635">
    <property type="entry name" value="UbiA"/>
    <property type="match status" value="1"/>
</dbReference>
<comment type="subcellular location">
    <subcellularLocation>
        <location evidence="11">Cell inner membrane</location>
        <topology evidence="11">Multi-pass membrane protein</topology>
    </subcellularLocation>
    <subcellularLocation>
        <location evidence="2">Membrane</location>
        <topology evidence="2">Multi-pass membrane protein</topology>
    </subcellularLocation>
</comment>
<evidence type="ECO:0000256" key="12">
    <source>
        <dbReference type="NCBIfam" id="TIGR01474"/>
    </source>
</evidence>
<keyword evidence="5 11" id="KW-0997">Cell inner membrane</keyword>
<accession>A0ABV6CCP6</accession>
<name>A0ABV6CCP6_9GAMM</name>
<dbReference type="RefSeq" id="WP_385877890.1">
    <property type="nucleotide sequence ID" value="NZ_JBHLXE010000108.1"/>
</dbReference>
<evidence type="ECO:0000256" key="3">
    <source>
        <dbReference type="ARBA" id="ARBA00005985"/>
    </source>
</evidence>
<feature type="transmembrane region" description="Helical" evidence="11">
    <location>
        <begin position="143"/>
        <end position="163"/>
    </location>
</feature>
<evidence type="ECO:0000256" key="1">
    <source>
        <dbReference type="ARBA" id="ARBA00001946"/>
    </source>
</evidence>
<feature type="transmembrane region" description="Helical" evidence="11">
    <location>
        <begin position="118"/>
        <end position="136"/>
    </location>
</feature>
<evidence type="ECO:0000313" key="13">
    <source>
        <dbReference type="EMBL" id="MFC0180756.1"/>
    </source>
</evidence>
<dbReference type="Proteomes" id="UP001589758">
    <property type="component" value="Unassembled WGS sequence"/>
</dbReference>
<evidence type="ECO:0000256" key="2">
    <source>
        <dbReference type="ARBA" id="ARBA00004141"/>
    </source>
</evidence>
<dbReference type="GO" id="GO:0008412">
    <property type="term" value="F:4-hydroxybenzoate polyprenyltransferase activity"/>
    <property type="evidence" value="ECO:0007669"/>
    <property type="project" value="UniProtKB-EC"/>
</dbReference>
<feature type="transmembrane region" description="Helical" evidence="11">
    <location>
        <begin position="241"/>
        <end position="259"/>
    </location>
</feature>
<reference evidence="13 14" key="1">
    <citation type="submission" date="2024-09" db="EMBL/GenBank/DDBJ databases">
        <authorList>
            <person name="Sun Q."/>
            <person name="Mori K."/>
        </authorList>
    </citation>
    <scope>NUCLEOTIDE SEQUENCE [LARGE SCALE GENOMIC DNA]</scope>
    <source>
        <strain evidence="13 14">CCM 8545</strain>
    </source>
</reference>
<dbReference type="PANTHER" id="PTHR11048">
    <property type="entry name" value="PRENYLTRANSFERASES"/>
    <property type="match status" value="1"/>
</dbReference>
<feature type="transmembrane region" description="Helical" evidence="11">
    <location>
        <begin position="21"/>
        <end position="42"/>
    </location>
</feature>
<feature type="transmembrane region" description="Helical" evidence="11">
    <location>
        <begin position="48"/>
        <end position="68"/>
    </location>
</feature>